<dbReference type="RefSeq" id="WP_115691861.1">
    <property type="nucleotide sequence ID" value="NZ_CP031417.1"/>
</dbReference>
<evidence type="ECO:0000256" key="1">
    <source>
        <dbReference type="SAM" id="Phobius"/>
    </source>
</evidence>
<gene>
    <name evidence="2" type="ORF">DW352_13765</name>
</gene>
<dbReference type="Pfam" id="PF09852">
    <property type="entry name" value="DUF2079"/>
    <property type="match status" value="1"/>
</dbReference>
<feature type="transmembrane region" description="Helical" evidence="1">
    <location>
        <begin position="342"/>
        <end position="361"/>
    </location>
</feature>
<keyword evidence="1" id="KW-0812">Transmembrane</keyword>
<keyword evidence="1" id="KW-0472">Membrane</keyword>
<dbReference type="InterPro" id="IPR018650">
    <property type="entry name" value="STSV1_Orf64"/>
</dbReference>
<feature type="transmembrane region" description="Helical" evidence="1">
    <location>
        <begin position="103"/>
        <end position="121"/>
    </location>
</feature>
<dbReference type="KEGG" id="ptaw:DW352_13765"/>
<feature type="transmembrane region" description="Helical" evidence="1">
    <location>
        <begin position="133"/>
        <end position="152"/>
    </location>
</feature>
<organism evidence="2 3">
    <name type="scientific">Pseudolabrys taiwanensis</name>
    <dbReference type="NCBI Taxonomy" id="331696"/>
    <lineage>
        <taxon>Bacteria</taxon>
        <taxon>Pseudomonadati</taxon>
        <taxon>Pseudomonadota</taxon>
        <taxon>Alphaproteobacteria</taxon>
        <taxon>Hyphomicrobiales</taxon>
        <taxon>Xanthobacteraceae</taxon>
        <taxon>Pseudolabrys</taxon>
    </lineage>
</organism>
<feature type="transmembrane region" description="Helical" evidence="1">
    <location>
        <begin position="271"/>
        <end position="291"/>
    </location>
</feature>
<keyword evidence="3" id="KW-1185">Reference proteome</keyword>
<dbReference type="AlphaFoldDB" id="A0A345ZX35"/>
<dbReference type="Proteomes" id="UP000254889">
    <property type="component" value="Chromosome"/>
</dbReference>
<evidence type="ECO:0000313" key="3">
    <source>
        <dbReference type="Proteomes" id="UP000254889"/>
    </source>
</evidence>
<accession>A0A345ZX35</accession>
<feature type="transmembrane region" description="Helical" evidence="1">
    <location>
        <begin position="311"/>
        <end position="330"/>
    </location>
</feature>
<keyword evidence="1" id="KW-1133">Transmembrane helix</keyword>
<evidence type="ECO:0000313" key="2">
    <source>
        <dbReference type="EMBL" id="AXK81482.1"/>
    </source>
</evidence>
<dbReference type="EMBL" id="CP031417">
    <property type="protein sequence ID" value="AXK81482.1"/>
    <property type="molecule type" value="Genomic_DNA"/>
</dbReference>
<feature type="transmembrane region" description="Helical" evidence="1">
    <location>
        <begin position="217"/>
        <end position="239"/>
    </location>
</feature>
<name>A0A345ZX35_9HYPH</name>
<protein>
    <submittedName>
        <fullName evidence="2">DUF2079 domain-containing protein</fullName>
    </submittedName>
</protein>
<reference evidence="2 3" key="1">
    <citation type="submission" date="2018-07" db="EMBL/GenBank/DDBJ databases">
        <authorList>
            <person name="Quirk P.G."/>
            <person name="Krulwich T.A."/>
        </authorList>
    </citation>
    <scope>NUCLEOTIDE SEQUENCE [LARGE SCALE GENOMIC DNA]</scope>
    <source>
        <strain evidence="2 3">CC-BB4</strain>
    </source>
</reference>
<feature type="transmembrane region" description="Helical" evidence="1">
    <location>
        <begin position="16"/>
        <end position="36"/>
    </location>
</feature>
<proteinExistence type="predicted"/>
<sequence length="487" mass="53031">MTPQALTPQADRRSTFLFLFGLVVLYAAIMAAKFALWRANVLMNDWAFYNNSFWNTNFRDLWMLSHDRLIQFGYPSYLNEHFAPLLMLLAAVYDVLPQTQGEAMLLLLHGGCVIVAALFIHATALHLLQDRRLAALIAFSYALSPGILWPTISIVYGFQPDCLLAPMAACAGWALATRRDGVFYLALLLGLGVKENVPGYGAILGTCLALFTSRRKLGLITIAISLAVFVIASKGVPLITGVENRNVGRVWTFVNDVLHLNPHFDYTLPEIAIGVGYSLAFLPALAVWPFLAMLGPDLLLIGQVPYAKLVTWHVMLPVTVLGVCATFGTLRIARPELMRRYWTAVLCVSLIAGPATIYLSYSRYIALASVVDRAAVAQAIALIPKDAGVAVTSDLEQYFARRAIVSSRPDVLNTAAHEFTYAAVNRNALTPARRDGPLAFVTRQDACLVALAERVAQAGGAVMDAGGILVVKFSRMPPGCVMGGTER</sequence>